<dbReference type="Proteomes" id="UP000075809">
    <property type="component" value="Unassembled WGS sequence"/>
</dbReference>
<dbReference type="InterPro" id="IPR002931">
    <property type="entry name" value="Transglutaminase-like"/>
</dbReference>
<dbReference type="FunFam" id="2.60.40.10:FF:000171">
    <property type="entry name" value="protein-glutamine gamma-glutamyltransferase 6"/>
    <property type="match status" value="1"/>
</dbReference>
<dbReference type="PROSITE" id="PS00547">
    <property type="entry name" value="TRANSGLUTAMINASES"/>
    <property type="match status" value="1"/>
</dbReference>
<dbReference type="PANTHER" id="PTHR11590">
    <property type="entry name" value="PROTEIN-GLUTAMINE GAMMA-GLUTAMYLTRANSFERASE"/>
    <property type="match status" value="1"/>
</dbReference>
<name>A0A151XIU9_9HYME</name>
<evidence type="ECO:0000313" key="12">
    <source>
        <dbReference type="Proteomes" id="UP000075809"/>
    </source>
</evidence>
<evidence type="ECO:0000256" key="9">
    <source>
        <dbReference type="PIRSR" id="PIRSR000459-2"/>
    </source>
</evidence>
<reference evidence="11 12" key="1">
    <citation type="submission" date="2015-09" db="EMBL/GenBank/DDBJ databases">
        <title>Trachymyrmex zeteki WGS genome.</title>
        <authorList>
            <person name="Nygaard S."/>
            <person name="Hu H."/>
            <person name="Boomsma J."/>
            <person name="Zhang G."/>
        </authorList>
    </citation>
    <scope>NUCLEOTIDE SEQUENCE [LARGE SCALE GENOMIC DNA]</scope>
    <source>
        <strain evidence="11">Tzet28-1</strain>
        <tissue evidence="11">Whole body</tissue>
    </source>
</reference>
<feature type="binding site" evidence="9">
    <location>
        <position position="447"/>
    </location>
    <ligand>
        <name>Ca(2+)</name>
        <dbReference type="ChEBI" id="CHEBI:29108"/>
    </ligand>
</feature>
<dbReference type="Gene3D" id="2.60.40.10">
    <property type="entry name" value="Immunoglobulins"/>
    <property type="match status" value="3"/>
</dbReference>
<keyword evidence="12" id="KW-1185">Reference proteome</keyword>
<dbReference type="InterPro" id="IPR013783">
    <property type="entry name" value="Ig-like_fold"/>
</dbReference>
<dbReference type="Pfam" id="PF00868">
    <property type="entry name" value="Transglut_N"/>
    <property type="match status" value="1"/>
</dbReference>
<proteinExistence type="inferred from homology"/>
<evidence type="ECO:0000256" key="1">
    <source>
        <dbReference type="ARBA" id="ARBA00005968"/>
    </source>
</evidence>
<organism evidence="11 12">
    <name type="scientific">Mycetomoellerius zeteki</name>
    <dbReference type="NCBI Taxonomy" id="64791"/>
    <lineage>
        <taxon>Eukaryota</taxon>
        <taxon>Metazoa</taxon>
        <taxon>Ecdysozoa</taxon>
        <taxon>Arthropoda</taxon>
        <taxon>Hexapoda</taxon>
        <taxon>Insecta</taxon>
        <taxon>Pterygota</taxon>
        <taxon>Neoptera</taxon>
        <taxon>Endopterygota</taxon>
        <taxon>Hymenoptera</taxon>
        <taxon>Apocrita</taxon>
        <taxon>Aculeata</taxon>
        <taxon>Formicoidea</taxon>
        <taxon>Formicidae</taxon>
        <taxon>Myrmicinae</taxon>
        <taxon>Mycetomoellerius</taxon>
    </lineage>
</organism>
<feature type="non-terminal residue" evidence="11">
    <location>
        <position position="1"/>
    </location>
</feature>
<feature type="active site" evidence="8">
    <location>
        <position position="318"/>
    </location>
</feature>
<evidence type="ECO:0000313" key="11">
    <source>
        <dbReference type="EMBL" id="KYQ60333.1"/>
    </source>
</evidence>
<accession>A0A151XIU9</accession>
<comment type="cofactor">
    <cofactor evidence="9">
        <name>Ca(2+)</name>
        <dbReference type="ChEBI" id="CHEBI:29108"/>
    </cofactor>
    <text evidence="9">Binds 1 Ca(2+) ion per subunit.</text>
</comment>
<dbReference type="EMBL" id="KQ982080">
    <property type="protein sequence ID" value="KYQ60333.1"/>
    <property type="molecule type" value="Genomic_DNA"/>
</dbReference>
<evidence type="ECO:0000256" key="3">
    <source>
        <dbReference type="ARBA" id="ARBA00022723"/>
    </source>
</evidence>
<protein>
    <recommendedName>
        <fullName evidence="6">protein-glutamine gamma-glutamyltransferase</fullName>
        <ecNumber evidence="6">2.3.2.13</ecNumber>
    </recommendedName>
</protein>
<dbReference type="FunFam" id="3.90.260.10:FF:000001">
    <property type="entry name" value="Protein-glutamine gamma-glutamyltransferase 2"/>
    <property type="match status" value="1"/>
</dbReference>
<evidence type="ECO:0000259" key="10">
    <source>
        <dbReference type="SMART" id="SM00460"/>
    </source>
</evidence>
<evidence type="ECO:0000256" key="5">
    <source>
        <dbReference type="ARBA" id="ARBA00023315"/>
    </source>
</evidence>
<dbReference type="InterPro" id="IPR014756">
    <property type="entry name" value="Ig_E-set"/>
</dbReference>
<evidence type="ECO:0000256" key="4">
    <source>
        <dbReference type="ARBA" id="ARBA00022837"/>
    </source>
</evidence>
<evidence type="ECO:0000256" key="2">
    <source>
        <dbReference type="ARBA" id="ARBA00022679"/>
    </source>
</evidence>
<gene>
    <name evidence="11" type="ORF">ALC60_00741</name>
</gene>
<dbReference type="InterPro" id="IPR036238">
    <property type="entry name" value="Transglutaminase_C_sf"/>
</dbReference>
<dbReference type="EC" id="2.3.2.13" evidence="6"/>
<dbReference type="Pfam" id="PF01841">
    <property type="entry name" value="Transglut_core"/>
    <property type="match status" value="1"/>
</dbReference>
<dbReference type="SUPFAM" id="SSF54001">
    <property type="entry name" value="Cysteine proteinases"/>
    <property type="match status" value="1"/>
</dbReference>
<keyword evidence="2 11" id="KW-0808">Transferase</keyword>
<dbReference type="Gene3D" id="3.90.260.10">
    <property type="entry name" value="Transglutaminase-like"/>
    <property type="match status" value="1"/>
</dbReference>
<dbReference type="FunFam" id="2.60.40.10:FF:000090">
    <property type="entry name" value="Protein-glutamine gamma-glutamyltransferase 2"/>
    <property type="match status" value="1"/>
</dbReference>
<dbReference type="SUPFAM" id="SSF81296">
    <property type="entry name" value="E set domains"/>
    <property type="match status" value="1"/>
</dbReference>
<keyword evidence="3 9" id="KW-0479">Metal-binding</keyword>
<keyword evidence="5" id="KW-0012">Acyltransferase</keyword>
<dbReference type="GO" id="GO:0003810">
    <property type="term" value="F:protein-glutamine gamma-glutamyltransferase activity"/>
    <property type="evidence" value="ECO:0007669"/>
    <property type="project" value="UniProtKB-EC"/>
</dbReference>
<dbReference type="GO" id="GO:0046872">
    <property type="term" value="F:metal ion binding"/>
    <property type="evidence" value="ECO:0007669"/>
    <property type="project" value="UniProtKB-KW"/>
</dbReference>
<keyword evidence="4 9" id="KW-0106">Calcium</keyword>
<feature type="binding site" evidence="9">
    <location>
        <position position="445"/>
    </location>
    <ligand>
        <name>Ca(2+)</name>
        <dbReference type="ChEBI" id="CHEBI:29108"/>
    </ligand>
</feature>
<dbReference type="InterPro" id="IPR013808">
    <property type="entry name" value="Transglutaminase_AS"/>
</dbReference>
<feature type="binding site" evidence="9">
    <location>
        <position position="507"/>
    </location>
    <ligand>
        <name>Ca(2+)</name>
        <dbReference type="ChEBI" id="CHEBI:29108"/>
    </ligand>
</feature>
<dbReference type="PANTHER" id="PTHR11590:SF40">
    <property type="entry name" value="HEMOCYTE PROTEIN-GLUTAMINE GAMMA-GLUTAMYLTRANSFERASE-LIKE PROTEIN"/>
    <property type="match status" value="1"/>
</dbReference>
<feature type="domain" description="Transglutaminase-like" evidence="10">
    <location>
        <begin position="310"/>
        <end position="408"/>
    </location>
</feature>
<dbReference type="InterPro" id="IPR050779">
    <property type="entry name" value="Transglutaminase"/>
</dbReference>
<dbReference type="InterPro" id="IPR001102">
    <property type="entry name" value="Transglutaminase_N"/>
</dbReference>
<dbReference type="AlphaFoldDB" id="A0A151XIU9"/>
<dbReference type="Pfam" id="PF00927">
    <property type="entry name" value="Transglut_C"/>
    <property type="match status" value="2"/>
</dbReference>
<feature type="binding site" evidence="9">
    <location>
        <position position="502"/>
    </location>
    <ligand>
        <name>Ca(2+)</name>
        <dbReference type="ChEBI" id="CHEBI:29108"/>
    </ligand>
</feature>
<dbReference type="InterPro" id="IPR023608">
    <property type="entry name" value="Transglutaminase_animal"/>
</dbReference>
<dbReference type="PIRSF" id="PIRSF000459">
    <property type="entry name" value="TGM_EBP42"/>
    <property type="match status" value="1"/>
</dbReference>
<feature type="active site" evidence="8">
    <location>
        <position position="405"/>
    </location>
</feature>
<evidence type="ECO:0000256" key="7">
    <source>
        <dbReference type="ARBA" id="ARBA00051843"/>
    </source>
</evidence>
<dbReference type="InterPro" id="IPR008958">
    <property type="entry name" value="Transglutaminase_C"/>
</dbReference>
<feature type="active site" evidence="8">
    <location>
        <position position="382"/>
    </location>
</feature>
<dbReference type="InterPro" id="IPR038765">
    <property type="entry name" value="Papain-like_cys_pep_sf"/>
</dbReference>
<comment type="catalytic activity">
    <reaction evidence="7">
        <text>L-glutaminyl-[protein] + L-lysyl-[protein] = [protein]-L-lysyl-N(6)-5-L-glutamyl-[protein] + NH4(+)</text>
        <dbReference type="Rhea" id="RHEA:54816"/>
        <dbReference type="Rhea" id="RHEA-COMP:9752"/>
        <dbReference type="Rhea" id="RHEA-COMP:10207"/>
        <dbReference type="Rhea" id="RHEA-COMP:14005"/>
        <dbReference type="ChEBI" id="CHEBI:28938"/>
        <dbReference type="ChEBI" id="CHEBI:29969"/>
        <dbReference type="ChEBI" id="CHEBI:30011"/>
        <dbReference type="ChEBI" id="CHEBI:138370"/>
        <dbReference type="EC" id="2.3.2.13"/>
    </reaction>
</comment>
<dbReference type="SUPFAM" id="SSF49309">
    <property type="entry name" value="Transglutaminase, two C-terminal domains"/>
    <property type="match status" value="2"/>
</dbReference>
<evidence type="ECO:0000256" key="6">
    <source>
        <dbReference type="ARBA" id="ARBA00024222"/>
    </source>
</evidence>
<dbReference type="SMART" id="SM00460">
    <property type="entry name" value="TGc"/>
    <property type="match status" value="1"/>
</dbReference>
<dbReference type="STRING" id="64791.A0A151XIU9"/>
<evidence type="ECO:0000256" key="8">
    <source>
        <dbReference type="PIRSR" id="PIRSR000459-1"/>
    </source>
</evidence>
<comment type="similarity">
    <text evidence="1">Belongs to the transglutaminase superfamily. Transglutaminase family.</text>
</comment>
<sequence length="747" mass="84626">LVNASTRTRSRFVNRFAGEPLNGILQTRSVVHCHNMMNQEPLEIEAVYLYEKENAEAHRTFNFEIVHQDPAIPVLRRGQVFHIALRFNREYVDETDIVRLLFSFGPNPNVLRGTRGVNRITKREAYLTDLEAWGVRMVGTHGVDLSVEVRSPIDSPVGVWQLNVETNTLGRKKAPNTYSYDRDIYLLFNPWLKEDLVYMEDEQLLDEYILNDVGKIWVGPWGSSRGREWVFGQFDACVLPACQLLLERSGIKAISRGDPVKMVRAISRIINSNDDKGVLTGRWDGEYSDGTAPAAWTGSVPILEQFWETGNEVKYGQCWVFAGVVTTVCRALGIPSRVVSNLVSAHDANASLSVDRYYDLNNEELEYDPNNPMGEDSIWNYHVWNDVWMARPDLPKGYGGWQAIDATPQEQSENFYQCGPASVEAIKEGAVGYNYDVTFMVASVNADLMRWKEDPESDLGYSKIDCNKYHIGRMILTKAPWIFDPNGDKDRQDITSFYKSKEGTEVERLTLYRAVRSTEMAKRFYSLPSPGKEDVEFDLVELERVNIGEPFAVTVNIKNKSDQTRTIQAILSAGSVYYTGVKANLVKRASGDFVLQPNATEQLRLTMTVNDYLDKLVEYCIMKLYCIATVKETRQTWADEDDFQVLKPNIDVKIEGEPVVGQPSTITLSFKNPLKKTLTNCQFNYAGPGLSRNKTLTFRDVGPEEDVYVEHQLVPQKPGEQKIIATFTSKELVDITGCATVDVLETE</sequence>
<dbReference type="InterPro" id="IPR036985">
    <property type="entry name" value="Transglutaminase-like_sf"/>
</dbReference>